<name>A0ABD7HMP4_9MYCO</name>
<accession>A0ABD7HMP4</accession>
<evidence type="ECO:0000259" key="1">
    <source>
        <dbReference type="Pfam" id="PF03457"/>
    </source>
</evidence>
<dbReference type="AlphaFoldDB" id="A0ABD7HMP4"/>
<evidence type="ECO:0000313" key="3">
    <source>
        <dbReference type="Proteomes" id="UP000284557"/>
    </source>
</evidence>
<feature type="domain" description="Helicase-associated" evidence="1">
    <location>
        <begin position="20"/>
        <end position="76"/>
    </location>
</feature>
<organism evidence="2 3">
    <name type="scientific">Mycobacteroides abscessus</name>
    <dbReference type="NCBI Taxonomy" id="36809"/>
    <lineage>
        <taxon>Bacteria</taxon>
        <taxon>Bacillati</taxon>
        <taxon>Actinomycetota</taxon>
        <taxon>Actinomycetes</taxon>
        <taxon>Mycobacteriales</taxon>
        <taxon>Mycobacteriaceae</taxon>
        <taxon>Mycobacteroides</taxon>
    </lineage>
</organism>
<dbReference type="Pfam" id="PF03457">
    <property type="entry name" value="HA"/>
    <property type="match status" value="1"/>
</dbReference>
<comment type="caution">
    <text evidence="2">The sequence shown here is derived from an EMBL/GenBank/DDBJ whole genome shotgun (WGS) entry which is preliminary data.</text>
</comment>
<evidence type="ECO:0000313" key="2">
    <source>
        <dbReference type="EMBL" id="RIT36875.1"/>
    </source>
</evidence>
<proteinExistence type="predicted"/>
<dbReference type="RefSeq" id="WP_119596520.1">
    <property type="nucleotide sequence ID" value="NZ_QXBN01000012.1"/>
</dbReference>
<reference evidence="2 3" key="1">
    <citation type="submission" date="2018-08" db="EMBL/GenBank/DDBJ databases">
        <title>Linezolid Resistance in Mycobacterium abscessus: MIC Distribution and Comprehensive Investigation of Resistance Mechanisms.</title>
        <authorList>
            <person name="Ye M."/>
            <person name="Xu L."/>
            <person name="Zou Y."/>
            <person name="Li B."/>
            <person name="Guo Q."/>
            <person name="Zhang Y."/>
            <person name="Zhan M."/>
            <person name="Xu B."/>
            <person name="Yu F."/>
            <person name="Zhang Z."/>
            <person name="Chu H."/>
        </authorList>
    </citation>
    <scope>NUCLEOTIDE SEQUENCE [LARGE SCALE GENOMIC DNA]</scope>
    <source>
        <strain evidence="2 3">G143</strain>
    </source>
</reference>
<gene>
    <name evidence="2" type="ORF">D2E76_16635</name>
</gene>
<dbReference type="InterPro" id="IPR005114">
    <property type="entry name" value="Helicase_assoc"/>
</dbReference>
<dbReference type="EMBL" id="QXBN01000012">
    <property type="protein sequence ID" value="RIT36875.1"/>
    <property type="molecule type" value="Genomic_DNA"/>
</dbReference>
<protein>
    <recommendedName>
        <fullName evidence="1">Helicase-associated domain-containing protein</fullName>
    </recommendedName>
</protein>
<sequence length="114" mass="12313">MSGAPSIYSDVNSDTLSAHSREWINGYTALVSYVCRHGGPPAASAKTHGFPVGAWLNDQYTAQLSGTQRAALMAIPGVTLSRAPKSPMRGRSAERDAAWLRIQNWVRAQIVGSW</sequence>
<dbReference type="Proteomes" id="UP000284557">
    <property type="component" value="Unassembled WGS sequence"/>
</dbReference>